<reference evidence="1 2" key="1">
    <citation type="journal article" date="2018" name="PLoS ONE">
        <title>The draft genome of Kipferlia bialata reveals reductive genome evolution in fornicate parasites.</title>
        <authorList>
            <person name="Tanifuji G."/>
            <person name="Takabayashi S."/>
            <person name="Kume K."/>
            <person name="Takagi M."/>
            <person name="Nakayama T."/>
            <person name="Kamikawa R."/>
            <person name="Inagaki Y."/>
            <person name="Hashimoto T."/>
        </authorList>
    </citation>
    <scope>NUCLEOTIDE SEQUENCE [LARGE SCALE GENOMIC DNA]</scope>
    <source>
        <strain evidence="1">NY0173</strain>
    </source>
</reference>
<evidence type="ECO:0000313" key="2">
    <source>
        <dbReference type="Proteomes" id="UP000265618"/>
    </source>
</evidence>
<accession>A0A9K3GRH1</accession>
<organism evidence="1 2">
    <name type="scientific">Kipferlia bialata</name>
    <dbReference type="NCBI Taxonomy" id="797122"/>
    <lineage>
        <taxon>Eukaryota</taxon>
        <taxon>Metamonada</taxon>
        <taxon>Carpediemonas-like organisms</taxon>
        <taxon>Kipferlia</taxon>
    </lineage>
</organism>
<proteinExistence type="predicted"/>
<feature type="non-terminal residue" evidence="1">
    <location>
        <position position="70"/>
    </location>
</feature>
<dbReference type="AlphaFoldDB" id="A0A9K3GRH1"/>
<protein>
    <submittedName>
        <fullName evidence="1">Uncharacterized protein</fullName>
    </submittedName>
</protein>
<evidence type="ECO:0000313" key="1">
    <source>
        <dbReference type="EMBL" id="GIQ92458.1"/>
    </source>
</evidence>
<name>A0A9K3GRH1_9EUKA</name>
<gene>
    <name evidence="1" type="ORF">KIPB_016241</name>
</gene>
<sequence>VDGSLASDDLLTLYMAHCEPDFADTHTVTNAMNTHSWGPEGGFWPSSGTWSLTFDYDDGSANVPNTPLNC</sequence>
<comment type="caution">
    <text evidence="1">The sequence shown here is derived from an EMBL/GenBank/DDBJ whole genome shotgun (WGS) entry which is preliminary data.</text>
</comment>
<feature type="non-terminal residue" evidence="1">
    <location>
        <position position="1"/>
    </location>
</feature>
<dbReference type="Proteomes" id="UP000265618">
    <property type="component" value="Unassembled WGS sequence"/>
</dbReference>
<keyword evidence="2" id="KW-1185">Reference proteome</keyword>
<dbReference type="EMBL" id="BDIP01009760">
    <property type="protein sequence ID" value="GIQ92458.1"/>
    <property type="molecule type" value="Genomic_DNA"/>
</dbReference>